<dbReference type="PATRIC" id="fig|1359168.3.peg.399"/>
<dbReference type="Proteomes" id="UP000033616">
    <property type="component" value="Unassembled WGS sequence"/>
</dbReference>
<evidence type="ECO:0000313" key="2">
    <source>
        <dbReference type="Proteomes" id="UP000033616"/>
    </source>
</evidence>
<evidence type="ECO:0000313" key="1">
    <source>
        <dbReference type="EMBL" id="KJV55630.1"/>
    </source>
</evidence>
<gene>
    <name evidence="1" type="ORF">OCHUTO_0763</name>
</gene>
<dbReference type="STRING" id="1359168.OCHUTO_0763"/>
<sequence length="77" mass="8812">MKGLFTTSPDKLADFAIKRADVMSPVIVITLGRVVNVVFKKGFDLLKQKHNSTYTIPDVNQAQQENRLSYYLCYWSV</sequence>
<reference evidence="1 2" key="1">
    <citation type="submission" date="2015-02" db="EMBL/GenBank/DDBJ databases">
        <title>Genome Sequencing of Rickettsiales.</title>
        <authorList>
            <person name="Daugherty S.C."/>
            <person name="Su Q."/>
            <person name="Abolude K."/>
            <person name="Beier-Sexton M."/>
            <person name="Carlyon J.A."/>
            <person name="Carter R."/>
            <person name="Day N.P."/>
            <person name="Dumler S.J."/>
            <person name="Dyachenko V."/>
            <person name="Godinez A."/>
            <person name="Kurtti T.J."/>
            <person name="Lichay M."/>
            <person name="Mullins K.E."/>
            <person name="Ott S."/>
            <person name="Pappas-Brown V."/>
            <person name="Paris D.H."/>
            <person name="Patel P."/>
            <person name="Richards A.L."/>
            <person name="Sadzewicz L."/>
            <person name="Sears K."/>
            <person name="Seidman D."/>
            <person name="Sengamalay N."/>
            <person name="Stenos J."/>
            <person name="Tallon L.J."/>
            <person name="Vincent G."/>
            <person name="Fraser C.M."/>
            <person name="Munderloh U."/>
            <person name="Dunning-Hotopp J.C."/>
        </authorList>
    </citation>
    <scope>NUCLEOTIDE SEQUENCE [LARGE SCALE GENOMIC DNA]</scope>
    <source>
        <strain evidence="1 2">Fuller</strain>
    </source>
</reference>
<protein>
    <submittedName>
        <fullName evidence="1">Bacterial conjugation TrbI-like family protein</fullName>
    </submittedName>
</protein>
<dbReference type="EMBL" id="LANP01000019">
    <property type="protein sequence ID" value="KJV55630.1"/>
    <property type="molecule type" value="Genomic_DNA"/>
</dbReference>
<dbReference type="AlphaFoldDB" id="A0A0F3MIS1"/>
<organism evidence="1 2">
    <name type="scientific">Orientia chuto str. Dubai</name>
    <dbReference type="NCBI Taxonomy" id="1359168"/>
    <lineage>
        <taxon>Bacteria</taxon>
        <taxon>Pseudomonadati</taxon>
        <taxon>Pseudomonadota</taxon>
        <taxon>Alphaproteobacteria</taxon>
        <taxon>Rickettsiales</taxon>
        <taxon>Rickettsiaceae</taxon>
        <taxon>Rickettsieae</taxon>
        <taxon>Orientia</taxon>
    </lineage>
</organism>
<keyword evidence="2" id="KW-1185">Reference proteome</keyword>
<name>A0A0F3MIS1_9RICK</name>
<accession>A0A0F3MIS1</accession>
<comment type="caution">
    <text evidence="1">The sequence shown here is derived from an EMBL/GenBank/DDBJ whole genome shotgun (WGS) entry which is preliminary data.</text>
</comment>
<proteinExistence type="predicted"/>